<organism evidence="2 3">
    <name type="scientific">Folsomia candida</name>
    <name type="common">Springtail</name>
    <dbReference type="NCBI Taxonomy" id="158441"/>
    <lineage>
        <taxon>Eukaryota</taxon>
        <taxon>Metazoa</taxon>
        <taxon>Ecdysozoa</taxon>
        <taxon>Arthropoda</taxon>
        <taxon>Hexapoda</taxon>
        <taxon>Collembola</taxon>
        <taxon>Entomobryomorpha</taxon>
        <taxon>Isotomoidea</taxon>
        <taxon>Isotomidae</taxon>
        <taxon>Proisotominae</taxon>
        <taxon>Folsomia</taxon>
    </lineage>
</organism>
<evidence type="ECO:0000313" key="3">
    <source>
        <dbReference type="Proteomes" id="UP000198287"/>
    </source>
</evidence>
<comment type="caution">
    <text evidence="2">The sequence shown here is derived from an EMBL/GenBank/DDBJ whole genome shotgun (WGS) entry which is preliminary data.</text>
</comment>
<dbReference type="Proteomes" id="UP000198287">
    <property type="component" value="Unassembled WGS sequence"/>
</dbReference>
<evidence type="ECO:0000256" key="1">
    <source>
        <dbReference type="SAM" id="Phobius"/>
    </source>
</evidence>
<feature type="transmembrane region" description="Helical" evidence="1">
    <location>
        <begin position="240"/>
        <end position="265"/>
    </location>
</feature>
<proteinExistence type="predicted"/>
<gene>
    <name evidence="2" type="ORF">Fcan01_00770</name>
</gene>
<keyword evidence="1" id="KW-1133">Transmembrane helix</keyword>
<dbReference type="EMBL" id="LNIX01000001">
    <property type="protein sequence ID" value="OXA65193.1"/>
    <property type="molecule type" value="Genomic_DNA"/>
</dbReference>
<accession>A0A226F5Y1</accession>
<name>A0A226F5Y1_FOLCA</name>
<evidence type="ECO:0000313" key="2">
    <source>
        <dbReference type="EMBL" id="OXA65193.1"/>
    </source>
</evidence>
<sequence length="464" mass="53527">MIGPAASQRNVGQRWDWIIGAKARYPGLCQTWGKSTMSHFWATFAISFSGNLLTFGIPPLCQGWAEVYFPHQIFSKFSQSSQTQAIHGPNIILYRASGQNLNPCTHHGIVFHSRSHHNFRVYHQPLKFHFTSSYLSEGNNKSEAISAYRARRRSQLFIFKENCIPRNVIENGPCIHQTGSTAKFPLYFRKYRKLQILNVAHNQALFYMLPVGLLVAIGAYSVSGYLLIKLSWTVPYPLTFLTVWVLLTISASSHFLFPIAINMTFKSGKFLQFWKSQKLSTFRRKMLDSCRLLGISVGPFYLIKKQSKTRFMSLLLYYTVTLEWVAQPSDISGIKDCRKCSTTYLALAPAEKRFWKFVLASQPDNKLHGDKILPYFEKLNILGKQQILEIATPPEFTGYHGHILKESFDAYVAYWNENYSPEQKDLLRHYYVDMGMTREEAGDKIQQMYEDMVNTGGWKDYEIR</sequence>
<keyword evidence="1" id="KW-0472">Membrane</keyword>
<keyword evidence="1" id="KW-0812">Transmembrane</keyword>
<feature type="transmembrane region" description="Helical" evidence="1">
    <location>
        <begin position="204"/>
        <end position="228"/>
    </location>
</feature>
<reference evidence="2 3" key="1">
    <citation type="submission" date="2015-12" db="EMBL/GenBank/DDBJ databases">
        <title>The genome of Folsomia candida.</title>
        <authorList>
            <person name="Faddeeva A."/>
            <person name="Derks M.F."/>
            <person name="Anvar Y."/>
            <person name="Smit S."/>
            <person name="Van Straalen N."/>
            <person name="Roelofs D."/>
        </authorList>
    </citation>
    <scope>NUCLEOTIDE SEQUENCE [LARGE SCALE GENOMIC DNA]</scope>
    <source>
        <strain evidence="2 3">VU population</strain>
        <tissue evidence="2">Whole body</tissue>
    </source>
</reference>
<protein>
    <submittedName>
        <fullName evidence="2">Uncharacterized protein</fullName>
    </submittedName>
</protein>
<keyword evidence="3" id="KW-1185">Reference proteome</keyword>
<dbReference type="AlphaFoldDB" id="A0A226F5Y1"/>